<evidence type="ECO:0000256" key="7">
    <source>
        <dbReference type="ARBA" id="ARBA00022777"/>
    </source>
</evidence>
<dbReference type="PROSITE" id="PS51096">
    <property type="entry name" value="PTS_EIIA_TYPE_4"/>
    <property type="match status" value="1"/>
</dbReference>
<dbReference type="InterPro" id="IPR036662">
    <property type="entry name" value="PTS_EIIA_man-typ_sf"/>
</dbReference>
<dbReference type="Pfam" id="PF03610">
    <property type="entry name" value="EIIA-man"/>
    <property type="match status" value="1"/>
</dbReference>
<evidence type="ECO:0000313" key="9">
    <source>
        <dbReference type="EMBL" id="MPM58946.1"/>
    </source>
</evidence>
<comment type="subcellular location">
    <subcellularLocation>
        <location evidence="1">Cytoplasm</location>
    </subcellularLocation>
</comment>
<dbReference type="GO" id="GO:0016301">
    <property type="term" value="F:kinase activity"/>
    <property type="evidence" value="ECO:0007669"/>
    <property type="project" value="UniProtKB-KW"/>
</dbReference>
<keyword evidence="7" id="KW-0418">Kinase</keyword>
<organism evidence="9">
    <name type="scientific">bioreactor metagenome</name>
    <dbReference type="NCBI Taxonomy" id="1076179"/>
    <lineage>
        <taxon>unclassified sequences</taxon>
        <taxon>metagenomes</taxon>
        <taxon>ecological metagenomes</taxon>
    </lineage>
</organism>
<dbReference type="SUPFAM" id="SSF53062">
    <property type="entry name" value="PTS system fructose IIA component-like"/>
    <property type="match status" value="1"/>
</dbReference>
<keyword evidence="5" id="KW-0808">Transferase</keyword>
<dbReference type="EMBL" id="VSSQ01017039">
    <property type="protein sequence ID" value="MPM58946.1"/>
    <property type="molecule type" value="Genomic_DNA"/>
</dbReference>
<reference evidence="9" key="1">
    <citation type="submission" date="2019-08" db="EMBL/GenBank/DDBJ databases">
        <authorList>
            <person name="Kucharzyk K."/>
            <person name="Murdoch R.W."/>
            <person name="Higgins S."/>
            <person name="Loffler F."/>
        </authorList>
    </citation>
    <scope>NUCLEOTIDE SEQUENCE</scope>
</reference>
<evidence type="ECO:0000256" key="1">
    <source>
        <dbReference type="ARBA" id="ARBA00004496"/>
    </source>
</evidence>
<keyword evidence="4" id="KW-0762">Sugar transport</keyword>
<dbReference type="InterPro" id="IPR051471">
    <property type="entry name" value="Bacterial_PTS_sugar_comp"/>
</dbReference>
<protein>
    <recommendedName>
        <fullName evidence="8">PTS EIIA type-4 domain-containing protein</fullName>
    </recommendedName>
</protein>
<feature type="domain" description="PTS EIIA type-4" evidence="8">
    <location>
        <begin position="1"/>
        <end position="125"/>
    </location>
</feature>
<dbReference type="Gene3D" id="3.40.50.510">
    <property type="entry name" value="Phosphotransferase system, mannose-type IIA component"/>
    <property type="match status" value="1"/>
</dbReference>
<sequence>MVGVIITGHGQFAQGIYSSLTMIAGHQEDVEVVTFDGTDTEETLSNNLLTAISVLNHCEGIVIMCDLLGGSPFKAAATLSIENPKIHVIYGVNLGMLLEFSLTRLYVDNLEESLNKLLLSGQKSIGKYQFKPIEQETIEDGI</sequence>
<comment type="caution">
    <text evidence="9">The sequence shown here is derived from an EMBL/GenBank/DDBJ whole genome shotgun (WGS) entry which is preliminary data.</text>
</comment>
<evidence type="ECO:0000256" key="4">
    <source>
        <dbReference type="ARBA" id="ARBA00022597"/>
    </source>
</evidence>
<gene>
    <name evidence="9" type="ORF">SDC9_105781</name>
</gene>
<dbReference type="GO" id="GO:0005737">
    <property type="term" value="C:cytoplasm"/>
    <property type="evidence" value="ECO:0007669"/>
    <property type="project" value="UniProtKB-SubCell"/>
</dbReference>
<dbReference type="GO" id="GO:0016020">
    <property type="term" value="C:membrane"/>
    <property type="evidence" value="ECO:0007669"/>
    <property type="project" value="InterPro"/>
</dbReference>
<dbReference type="InterPro" id="IPR004701">
    <property type="entry name" value="PTS_EIIA_man-typ"/>
</dbReference>
<accession>A0A645B1J7</accession>
<dbReference type="PANTHER" id="PTHR33799">
    <property type="entry name" value="PTS PERMEASE-RELATED-RELATED"/>
    <property type="match status" value="1"/>
</dbReference>
<evidence type="ECO:0000259" key="8">
    <source>
        <dbReference type="PROSITE" id="PS51096"/>
    </source>
</evidence>
<evidence type="ECO:0000256" key="2">
    <source>
        <dbReference type="ARBA" id="ARBA00022448"/>
    </source>
</evidence>
<dbReference type="GO" id="GO:0009401">
    <property type="term" value="P:phosphoenolpyruvate-dependent sugar phosphotransferase system"/>
    <property type="evidence" value="ECO:0007669"/>
    <property type="project" value="UniProtKB-KW"/>
</dbReference>
<keyword evidence="3" id="KW-0963">Cytoplasm</keyword>
<dbReference type="PANTHER" id="PTHR33799:SF1">
    <property type="entry name" value="PTS SYSTEM MANNOSE-SPECIFIC EIIAB COMPONENT-RELATED"/>
    <property type="match status" value="1"/>
</dbReference>
<evidence type="ECO:0000256" key="6">
    <source>
        <dbReference type="ARBA" id="ARBA00022683"/>
    </source>
</evidence>
<dbReference type="InterPro" id="IPR033887">
    <property type="entry name" value="PTS_IIA_man"/>
</dbReference>
<dbReference type="AlphaFoldDB" id="A0A645B1J7"/>
<keyword evidence="6" id="KW-0598">Phosphotransferase system</keyword>
<dbReference type="CDD" id="cd00006">
    <property type="entry name" value="PTS_IIA_man"/>
    <property type="match status" value="1"/>
</dbReference>
<evidence type="ECO:0000256" key="5">
    <source>
        <dbReference type="ARBA" id="ARBA00022679"/>
    </source>
</evidence>
<keyword evidence="2" id="KW-0813">Transport</keyword>
<evidence type="ECO:0000256" key="3">
    <source>
        <dbReference type="ARBA" id="ARBA00022490"/>
    </source>
</evidence>
<proteinExistence type="predicted"/>
<name>A0A645B1J7_9ZZZZ</name>